<sequence length="76" mass="8485">MSRVWSKKGYKPAYKHARDEVFGYFELLLATNCDALSAVDVALAPGEKGVLERTALYIHALICRMIVPLRGRGLCM</sequence>
<reference evidence="1 2" key="2">
    <citation type="journal article" date="2022" name="Mol. Ecol. Resour.">
        <title>The genomes of chicory, endive, great burdock and yacon provide insights into Asteraceae paleo-polyploidization history and plant inulin production.</title>
        <authorList>
            <person name="Fan W."/>
            <person name="Wang S."/>
            <person name="Wang H."/>
            <person name="Wang A."/>
            <person name="Jiang F."/>
            <person name="Liu H."/>
            <person name="Zhao H."/>
            <person name="Xu D."/>
            <person name="Zhang Y."/>
        </authorList>
    </citation>
    <scope>NUCLEOTIDE SEQUENCE [LARGE SCALE GENOMIC DNA]</scope>
    <source>
        <strain evidence="2">cv. Yunnan</strain>
        <tissue evidence="1">Leaves</tissue>
    </source>
</reference>
<comment type="caution">
    <text evidence="1">The sequence shown here is derived from an EMBL/GenBank/DDBJ whole genome shotgun (WGS) entry which is preliminary data.</text>
</comment>
<gene>
    <name evidence="1" type="ORF">L1987_17986</name>
</gene>
<organism evidence="1 2">
    <name type="scientific">Smallanthus sonchifolius</name>
    <dbReference type="NCBI Taxonomy" id="185202"/>
    <lineage>
        <taxon>Eukaryota</taxon>
        <taxon>Viridiplantae</taxon>
        <taxon>Streptophyta</taxon>
        <taxon>Embryophyta</taxon>
        <taxon>Tracheophyta</taxon>
        <taxon>Spermatophyta</taxon>
        <taxon>Magnoliopsida</taxon>
        <taxon>eudicotyledons</taxon>
        <taxon>Gunneridae</taxon>
        <taxon>Pentapetalae</taxon>
        <taxon>asterids</taxon>
        <taxon>campanulids</taxon>
        <taxon>Asterales</taxon>
        <taxon>Asteraceae</taxon>
        <taxon>Asteroideae</taxon>
        <taxon>Heliantheae alliance</taxon>
        <taxon>Millerieae</taxon>
        <taxon>Smallanthus</taxon>
    </lineage>
</organism>
<evidence type="ECO:0000313" key="1">
    <source>
        <dbReference type="EMBL" id="KAI3813266.1"/>
    </source>
</evidence>
<protein>
    <submittedName>
        <fullName evidence="1">Uncharacterized protein</fullName>
    </submittedName>
</protein>
<keyword evidence="2" id="KW-1185">Reference proteome</keyword>
<accession>A0ACB9J0K0</accession>
<dbReference type="EMBL" id="CM042023">
    <property type="protein sequence ID" value="KAI3813266.1"/>
    <property type="molecule type" value="Genomic_DNA"/>
</dbReference>
<reference evidence="2" key="1">
    <citation type="journal article" date="2022" name="Mol. Ecol. Resour.">
        <title>The genomes of chicory, endive, great burdock and yacon provide insights into Asteraceae palaeo-polyploidization history and plant inulin production.</title>
        <authorList>
            <person name="Fan W."/>
            <person name="Wang S."/>
            <person name="Wang H."/>
            <person name="Wang A."/>
            <person name="Jiang F."/>
            <person name="Liu H."/>
            <person name="Zhao H."/>
            <person name="Xu D."/>
            <person name="Zhang Y."/>
        </authorList>
    </citation>
    <scope>NUCLEOTIDE SEQUENCE [LARGE SCALE GENOMIC DNA]</scope>
    <source>
        <strain evidence="2">cv. Yunnan</strain>
    </source>
</reference>
<proteinExistence type="predicted"/>
<dbReference type="Proteomes" id="UP001056120">
    <property type="component" value="Linkage Group LG06"/>
</dbReference>
<evidence type="ECO:0000313" key="2">
    <source>
        <dbReference type="Proteomes" id="UP001056120"/>
    </source>
</evidence>
<name>A0ACB9J0K0_9ASTR</name>